<keyword evidence="2" id="KW-1185">Reference proteome</keyword>
<protein>
    <submittedName>
        <fullName evidence="1">YheC/YheD family protein</fullName>
    </submittedName>
</protein>
<dbReference type="Proteomes" id="UP001596989">
    <property type="component" value="Unassembled WGS sequence"/>
</dbReference>
<dbReference type="SUPFAM" id="SSF56059">
    <property type="entry name" value="Glutathione synthetase ATP-binding domain-like"/>
    <property type="match status" value="1"/>
</dbReference>
<dbReference type="InterPro" id="IPR026838">
    <property type="entry name" value="YheC/D"/>
</dbReference>
<comment type="caution">
    <text evidence="1">The sequence shown here is derived from an EMBL/GenBank/DDBJ whole genome shotgun (WGS) entry which is preliminary data.</text>
</comment>
<accession>A0ABW3HXH2</accession>
<gene>
    <name evidence="1" type="ORF">ACFQ2I_23205</name>
</gene>
<evidence type="ECO:0000313" key="1">
    <source>
        <dbReference type="EMBL" id="MFD0962253.1"/>
    </source>
</evidence>
<dbReference type="Gene3D" id="3.30.470.20">
    <property type="entry name" value="ATP-grasp fold, B domain"/>
    <property type="match status" value="1"/>
</dbReference>
<dbReference type="RefSeq" id="WP_377568705.1">
    <property type="nucleotide sequence ID" value="NZ_JBHTJZ010000073.1"/>
</dbReference>
<evidence type="ECO:0000313" key="2">
    <source>
        <dbReference type="Proteomes" id="UP001596989"/>
    </source>
</evidence>
<reference evidence="2" key="1">
    <citation type="journal article" date="2019" name="Int. J. Syst. Evol. Microbiol.">
        <title>The Global Catalogue of Microorganisms (GCM) 10K type strain sequencing project: providing services to taxonomists for standard genome sequencing and annotation.</title>
        <authorList>
            <consortium name="The Broad Institute Genomics Platform"/>
            <consortium name="The Broad Institute Genome Sequencing Center for Infectious Disease"/>
            <person name="Wu L."/>
            <person name="Ma J."/>
        </authorList>
    </citation>
    <scope>NUCLEOTIDE SEQUENCE [LARGE SCALE GENOMIC DNA]</scope>
    <source>
        <strain evidence="2">CCUG 59129</strain>
    </source>
</reference>
<name>A0ABW3HXH2_9BACL</name>
<sequence>MTQPTLGVLTLYLNDNGLLEERGIYRMMTIEGKKLGLDVVVFTPQDVNYNQNRIHAHVYQPGRGSWHRRWMAMPDVIFDRCRIQRSHRYDELLKFRSRFAKLNFLNRPLRNKWTIHNVLAKDDRFRPYLPHTRFFNGVQDVHEMLRRHALLYLKPVNGTGGRGILRIQKLHGRAVHIQGRDASRRIIQPCKVSQTGLGSYLSRWNMKSAKYIVQQGIQLKLMNGRVHDYRLLVQKGADGRWEMTGCAGRIGAPGSITANLHGGGRATKMEQLLRQWIDDDQHIARLKQEVSSLGTAIAAYLEQCYDALCELAIDLAIDRSGHIWLIEVNPKPAREVFRQAGEEEAYRNAIKRPLQYALWKIRHVGHHRSGLAQSVEGVAHELAPSDSSSSM</sequence>
<proteinExistence type="predicted"/>
<dbReference type="Pfam" id="PF14398">
    <property type="entry name" value="ATPgrasp_YheCD"/>
    <property type="match status" value="1"/>
</dbReference>
<dbReference type="EMBL" id="JBHTJZ010000073">
    <property type="protein sequence ID" value="MFD0962253.1"/>
    <property type="molecule type" value="Genomic_DNA"/>
</dbReference>
<organism evidence="1 2">
    <name type="scientific">Paenibacillus chungangensis</name>
    <dbReference type="NCBI Taxonomy" id="696535"/>
    <lineage>
        <taxon>Bacteria</taxon>
        <taxon>Bacillati</taxon>
        <taxon>Bacillota</taxon>
        <taxon>Bacilli</taxon>
        <taxon>Bacillales</taxon>
        <taxon>Paenibacillaceae</taxon>
        <taxon>Paenibacillus</taxon>
    </lineage>
</organism>